<accession>A0A179FCW6</accession>
<name>A0A179FCW6_METCM</name>
<evidence type="ECO:0008006" key="3">
    <source>
        <dbReference type="Google" id="ProtNLM"/>
    </source>
</evidence>
<gene>
    <name evidence="1" type="ORF">VFPPC_09885</name>
</gene>
<dbReference type="STRING" id="1380566.A0A179FCW6"/>
<reference evidence="1 2" key="1">
    <citation type="journal article" date="2016" name="PLoS Pathog.">
        <title>Biosynthesis of antibiotic leucinostatins in bio-control fungus Purpureocillium lilacinum and their inhibition on phytophthora revealed by genome mining.</title>
        <authorList>
            <person name="Wang G."/>
            <person name="Liu Z."/>
            <person name="Lin R."/>
            <person name="Li E."/>
            <person name="Mao Z."/>
            <person name="Ling J."/>
            <person name="Yang Y."/>
            <person name="Yin W.B."/>
            <person name="Xie B."/>
        </authorList>
    </citation>
    <scope>NUCLEOTIDE SEQUENCE [LARGE SCALE GENOMIC DNA]</scope>
    <source>
        <strain evidence="1">170</strain>
    </source>
</reference>
<dbReference type="OrthoDB" id="4958867at2759"/>
<dbReference type="KEGG" id="pchm:VFPPC_09885"/>
<evidence type="ECO:0000313" key="2">
    <source>
        <dbReference type="Proteomes" id="UP000078397"/>
    </source>
</evidence>
<sequence>MPEEITGSRRTEEPQPQTCVDIVEKGFGPYDWIYCLYPGCQSRGFQQGIDLEEHYKAAHTPSANTPSDQESATPVAVDPFDRLEVFLETLQGSADIEKPVDAESGKSTESLQKPIKRTKRTGWRWRCATCAQLIDLNTYGYVCPFCKKSRGFT</sequence>
<evidence type="ECO:0000313" key="1">
    <source>
        <dbReference type="EMBL" id="OAQ63415.1"/>
    </source>
</evidence>
<dbReference type="EMBL" id="LSBJ02000006">
    <property type="protein sequence ID" value="OAQ63415.1"/>
    <property type="molecule type" value="Genomic_DNA"/>
</dbReference>
<comment type="caution">
    <text evidence="1">The sequence shown here is derived from an EMBL/GenBank/DDBJ whole genome shotgun (WGS) entry which is preliminary data.</text>
</comment>
<dbReference type="AlphaFoldDB" id="A0A179FCW6"/>
<proteinExistence type="predicted"/>
<organism evidence="1 2">
    <name type="scientific">Pochonia chlamydosporia 170</name>
    <dbReference type="NCBI Taxonomy" id="1380566"/>
    <lineage>
        <taxon>Eukaryota</taxon>
        <taxon>Fungi</taxon>
        <taxon>Dikarya</taxon>
        <taxon>Ascomycota</taxon>
        <taxon>Pezizomycotina</taxon>
        <taxon>Sordariomycetes</taxon>
        <taxon>Hypocreomycetidae</taxon>
        <taxon>Hypocreales</taxon>
        <taxon>Clavicipitaceae</taxon>
        <taxon>Pochonia</taxon>
    </lineage>
</organism>
<protein>
    <recommendedName>
        <fullName evidence="3">C2H2-type domain-containing protein</fullName>
    </recommendedName>
</protein>
<dbReference type="RefSeq" id="XP_018140995.1">
    <property type="nucleotide sequence ID" value="XM_018288351.1"/>
</dbReference>
<keyword evidence="2" id="KW-1185">Reference proteome</keyword>
<dbReference type="GeneID" id="28852345"/>
<dbReference type="Proteomes" id="UP000078397">
    <property type="component" value="Unassembled WGS sequence"/>
</dbReference>